<evidence type="ECO:0000259" key="2">
    <source>
        <dbReference type="Pfam" id="PF01345"/>
    </source>
</evidence>
<feature type="domain" description="DUF11" evidence="2">
    <location>
        <begin position="349"/>
        <end position="442"/>
    </location>
</feature>
<accession>A0ABP8MY77</accession>
<dbReference type="NCBIfam" id="TIGR01451">
    <property type="entry name" value="B_ant_repeat"/>
    <property type="match status" value="1"/>
</dbReference>
<feature type="region of interest" description="Disordered" evidence="1">
    <location>
        <begin position="47"/>
        <end position="87"/>
    </location>
</feature>
<gene>
    <name evidence="3" type="ORF">GCM10023156_31650</name>
</gene>
<dbReference type="InterPro" id="IPR001434">
    <property type="entry name" value="OmcB-like_DUF11"/>
</dbReference>
<dbReference type="Pfam" id="PF01345">
    <property type="entry name" value="DUF11"/>
    <property type="match status" value="1"/>
</dbReference>
<name>A0ABP8MY77_9BACT</name>
<protein>
    <submittedName>
        <fullName evidence="3">DUF11 domain-containing protein</fullName>
    </submittedName>
</protein>
<comment type="caution">
    <text evidence="3">The sequence shown here is derived from an EMBL/GenBank/DDBJ whole genome shotgun (WGS) entry which is preliminary data.</text>
</comment>
<evidence type="ECO:0000256" key="1">
    <source>
        <dbReference type="SAM" id="MobiDB-lite"/>
    </source>
</evidence>
<dbReference type="EMBL" id="BAABGA010000037">
    <property type="protein sequence ID" value="GAA4456395.1"/>
    <property type="molecule type" value="Genomic_DNA"/>
</dbReference>
<keyword evidence="4" id="KW-1185">Reference proteome</keyword>
<dbReference type="Proteomes" id="UP001500840">
    <property type="component" value="Unassembled WGS sequence"/>
</dbReference>
<organism evidence="3 4">
    <name type="scientific">Novipirellula rosea</name>
    <dbReference type="NCBI Taxonomy" id="1031540"/>
    <lineage>
        <taxon>Bacteria</taxon>
        <taxon>Pseudomonadati</taxon>
        <taxon>Planctomycetota</taxon>
        <taxon>Planctomycetia</taxon>
        <taxon>Pirellulales</taxon>
        <taxon>Pirellulaceae</taxon>
        <taxon>Novipirellula</taxon>
    </lineage>
</organism>
<reference evidence="4" key="1">
    <citation type="journal article" date="2019" name="Int. J. Syst. Evol. Microbiol.">
        <title>The Global Catalogue of Microorganisms (GCM) 10K type strain sequencing project: providing services to taxonomists for standard genome sequencing and annotation.</title>
        <authorList>
            <consortium name="The Broad Institute Genomics Platform"/>
            <consortium name="The Broad Institute Genome Sequencing Center for Infectious Disease"/>
            <person name="Wu L."/>
            <person name="Ma J."/>
        </authorList>
    </citation>
    <scope>NUCLEOTIDE SEQUENCE [LARGE SCALE GENOMIC DNA]</scope>
    <source>
        <strain evidence="4">JCM 17759</strain>
    </source>
</reference>
<evidence type="ECO:0000313" key="4">
    <source>
        <dbReference type="Proteomes" id="UP001500840"/>
    </source>
</evidence>
<feature type="compositionally biased region" description="Low complexity" evidence="1">
    <location>
        <begin position="60"/>
        <end position="81"/>
    </location>
</feature>
<evidence type="ECO:0000313" key="3">
    <source>
        <dbReference type="EMBL" id="GAA4456395.1"/>
    </source>
</evidence>
<dbReference type="Gene3D" id="2.60.40.740">
    <property type="match status" value="1"/>
</dbReference>
<sequence length="443" mass="47775">MKRALKDDALMNELNHDHGRQRVSLVMLVATLLAGFALTGCQLPQSKQMPTQPGYASQKAPQNTPANAAQPMPMPHPAAMHSPQTQVNPAVQQVAWQRHQTHAPNAAACGCGGCAAGDSNACQSGPQGYATYAGGGWNAHGVDPNEFLCDGGDHHQDVAVRRNNTLAGLDAEDTVVHYMTEAGDTEVKASNRVCVYAPRFASVRKITGAASGGRVIGVAGVKHDVGLNRIQEDLPGLVINDTQALAHADVARRIDAMRDRNRGVRIENVLQPEMAEDVLAALAGLSVLDLGQLQENQLARLQEAASAAVSWSVEESIEVAIEDLKPPTLTRDLRVEEMRVYDFPDAGRLQIGKFADRQHAQPGEVVSFAIRVENVGDSAVNHVTLTDNLTTRLEYVAESQTCSGGAEFSTKRNEAESLMLQWKLTDELKVGESVTIRFQCKVR</sequence>
<proteinExistence type="predicted"/>
<dbReference type="InterPro" id="IPR047589">
    <property type="entry name" value="DUF11_rpt"/>
</dbReference>